<dbReference type="PANTHER" id="PTHR32552">
    <property type="entry name" value="FERRICHROME IRON RECEPTOR-RELATED"/>
    <property type="match status" value="1"/>
</dbReference>
<evidence type="ECO:0000256" key="10">
    <source>
        <dbReference type="ARBA" id="ARBA00023237"/>
    </source>
</evidence>
<keyword evidence="5" id="KW-0812">Transmembrane</keyword>
<keyword evidence="11" id="KW-0732">Signal</keyword>
<evidence type="ECO:0000313" key="14">
    <source>
        <dbReference type="Proteomes" id="UP000617628"/>
    </source>
</evidence>
<dbReference type="AlphaFoldDB" id="A0A934RYE9"/>
<dbReference type="Pfam" id="PF07715">
    <property type="entry name" value="Plug"/>
    <property type="match status" value="1"/>
</dbReference>
<dbReference type="InterPro" id="IPR039426">
    <property type="entry name" value="TonB-dep_rcpt-like"/>
</dbReference>
<evidence type="ECO:0000256" key="7">
    <source>
        <dbReference type="ARBA" id="ARBA00023065"/>
    </source>
</evidence>
<evidence type="ECO:0000256" key="3">
    <source>
        <dbReference type="ARBA" id="ARBA00022452"/>
    </source>
</evidence>
<reference evidence="13" key="1">
    <citation type="submission" date="2021-01" db="EMBL/GenBank/DDBJ databases">
        <title>Modified the classification status of verrucomicrobia.</title>
        <authorList>
            <person name="Feng X."/>
        </authorList>
    </citation>
    <scope>NUCLEOTIDE SEQUENCE</scope>
    <source>
        <strain evidence="13">KCTC 13126</strain>
    </source>
</reference>
<gene>
    <name evidence="13" type="ORF">JIN87_04645</name>
</gene>
<feature type="signal peptide" evidence="11">
    <location>
        <begin position="1"/>
        <end position="36"/>
    </location>
</feature>
<keyword evidence="10" id="KW-0998">Cell outer membrane</keyword>
<keyword evidence="13" id="KW-0675">Receptor</keyword>
<keyword evidence="6" id="KW-0408">Iron</keyword>
<evidence type="ECO:0000256" key="2">
    <source>
        <dbReference type="ARBA" id="ARBA00022448"/>
    </source>
</evidence>
<protein>
    <submittedName>
        <fullName evidence="13">TonB-dependent receptor</fullName>
    </submittedName>
</protein>
<dbReference type="SUPFAM" id="SSF56935">
    <property type="entry name" value="Porins"/>
    <property type="match status" value="2"/>
</dbReference>
<evidence type="ECO:0000256" key="8">
    <source>
        <dbReference type="ARBA" id="ARBA00023077"/>
    </source>
</evidence>
<evidence type="ECO:0000256" key="9">
    <source>
        <dbReference type="ARBA" id="ARBA00023136"/>
    </source>
</evidence>
<name>A0A934RYE9_9BACT</name>
<dbReference type="EMBL" id="JAENIL010000006">
    <property type="protein sequence ID" value="MBK1876144.1"/>
    <property type="molecule type" value="Genomic_DNA"/>
</dbReference>
<dbReference type="InterPro" id="IPR012910">
    <property type="entry name" value="Plug_dom"/>
</dbReference>
<dbReference type="GO" id="GO:0006826">
    <property type="term" value="P:iron ion transport"/>
    <property type="evidence" value="ECO:0007669"/>
    <property type="project" value="UniProtKB-KW"/>
</dbReference>
<evidence type="ECO:0000313" key="13">
    <source>
        <dbReference type="EMBL" id="MBK1876144.1"/>
    </source>
</evidence>
<accession>A0A934RYE9</accession>
<organism evidence="13 14">
    <name type="scientific">Pelagicoccus mobilis</name>
    <dbReference type="NCBI Taxonomy" id="415221"/>
    <lineage>
        <taxon>Bacteria</taxon>
        <taxon>Pseudomonadati</taxon>
        <taxon>Verrucomicrobiota</taxon>
        <taxon>Opitutia</taxon>
        <taxon>Puniceicoccales</taxon>
        <taxon>Pelagicoccaceae</taxon>
        <taxon>Pelagicoccus</taxon>
    </lineage>
</organism>
<dbReference type="Gene3D" id="2.40.170.20">
    <property type="entry name" value="TonB-dependent receptor, beta-barrel domain"/>
    <property type="match status" value="2"/>
</dbReference>
<evidence type="ECO:0000256" key="1">
    <source>
        <dbReference type="ARBA" id="ARBA00004571"/>
    </source>
</evidence>
<evidence type="ECO:0000256" key="5">
    <source>
        <dbReference type="ARBA" id="ARBA00022692"/>
    </source>
</evidence>
<dbReference type="Gene3D" id="2.170.130.10">
    <property type="entry name" value="TonB-dependent receptor, plug domain"/>
    <property type="match status" value="1"/>
</dbReference>
<dbReference type="RefSeq" id="WP_200354361.1">
    <property type="nucleotide sequence ID" value="NZ_JAENIL010000006.1"/>
</dbReference>
<keyword evidence="8" id="KW-0798">TonB box</keyword>
<feature type="chain" id="PRO_5037658805" evidence="11">
    <location>
        <begin position="37"/>
        <end position="1246"/>
    </location>
</feature>
<keyword evidence="3" id="KW-1134">Transmembrane beta strand</keyword>
<keyword evidence="7" id="KW-0406">Ion transport</keyword>
<keyword evidence="14" id="KW-1185">Reference proteome</keyword>
<dbReference type="PANTHER" id="PTHR32552:SF81">
    <property type="entry name" value="TONB-DEPENDENT OUTER MEMBRANE RECEPTOR"/>
    <property type="match status" value="1"/>
</dbReference>
<dbReference type="Proteomes" id="UP000617628">
    <property type="component" value="Unassembled WGS sequence"/>
</dbReference>
<keyword evidence="2" id="KW-0813">Transport</keyword>
<feature type="domain" description="TonB-dependent receptor plug" evidence="12">
    <location>
        <begin position="76"/>
        <end position="188"/>
    </location>
</feature>
<keyword evidence="4" id="KW-0410">Iron transport</keyword>
<dbReference type="InterPro" id="IPR036942">
    <property type="entry name" value="Beta-barrel_TonB_sf"/>
</dbReference>
<keyword evidence="9" id="KW-0472">Membrane</keyword>
<comment type="caution">
    <text evidence="13">The sequence shown here is derived from an EMBL/GenBank/DDBJ whole genome shotgun (WGS) entry which is preliminary data.</text>
</comment>
<evidence type="ECO:0000259" key="12">
    <source>
        <dbReference type="Pfam" id="PF07715"/>
    </source>
</evidence>
<dbReference type="GO" id="GO:0009279">
    <property type="term" value="C:cell outer membrane"/>
    <property type="evidence" value="ECO:0007669"/>
    <property type="project" value="UniProtKB-SubCell"/>
</dbReference>
<evidence type="ECO:0000256" key="11">
    <source>
        <dbReference type="SAM" id="SignalP"/>
    </source>
</evidence>
<comment type="subcellular location">
    <subcellularLocation>
        <location evidence="1">Cell outer membrane</location>
        <topology evidence="1">Multi-pass membrane protein</topology>
    </subcellularLocation>
</comment>
<dbReference type="InterPro" id="IPR037066">
    <property type="entry name" value="Plug_dom_sf"/>
</dbReference>
<evidence type="ECO:0000256" key="6">
    <source>
        <dbReference type="ARBA" id="ARBA00023004"/>
    </source>
</evidence>
<proteinExistence type="predicted"/>
<sequence>MSSFDVHINPKADRRHRWLWSLSALALAPASLFAQADDSDASEEIFELSPFEVEAGSNEGYRATSTMAGSQLATPLKDVAAAISVVTEEFLKDTASTDLKDILVYQTNSEVAGIGGNFYGTSADDGGYQNEMLVNPQRGTRLRGLNYADITRNYYSSNIPTNSYNTARVDISRGSNSILFGLGSPAGIINGSTKDAILSEKGGAVEVGLSSYGSHREVVDLNIPLIKDRLAVRFVALNDEEEYRQDFTFDKDRRLFASLRWQPELADGIYTQVDVRAEYGDIDANRPNSVTAADFITNWFGPVGQRLMYDPLTMNGWPQDGPDDTEGRWDLENYFAGAPARNWWDGTPAVIFGDPASNVVGNGTLDAYRQRDGDPWGGLSGVTNPNWNSGGWEAWNKDTKAYYSGNAEISGIINQFESSTGMDFTGFGSGLWPTQMILDGPLAFIDRTIQGPNKSEYNKFDSLELSFIQTYLDGDLGINLGLYKETYESGHTNAIDTNRVSVDVNANLRAGYVNPDVGRPFVLGGANGQDNVDEVDTFRAKAFYRFDPADHFESDWLSTLFGEQTFTSVYTDQRFDYFNVGYDLYAWDADTYGLVFDDWKGHSGIWGLHYLGDDLRGISSFDAIPASMVPGITSVHSPGNTANVLSFDYVNAQEWRTNNSGLLNYRDHKDDLYTWASQGYNTTESLALVWQGNLLNDAIKPLFGWREDTYTAWDKPGDVLYNIEDEYNRTQPFHPDWQFESEPTLPLPSIQRRSWGVVVHADRLLETFGGGLPEGMELSFFYNDSNSFRPADAGVDNYGNKLPLPEGETQDYGFRVSAFDNKLELRATWYETSQANTTISDPSGMVFWSKGAVVRTISAMAQETWGSGPHYDQPTPEWLVNDWFLGEGNYDQGIAGQPIPADWQDQLSTLVNQPLRIRSGAVPGSPNYVAQGDINPDSNRPYISPPLTDDEIAYRTAWFNARTDEQWYGPLDRDWIAAKEFAKVDDEWRIWGENSPGGQQLLNDLRSEGMEIEITANPNERWRISFNASRNEATRTNILPDWAEFVEQSKPIWFDGWDNNPGGPSQLNYWLIDGYSDIRHWTGSQSYSDVSETFGGRIMQNVYAPYLNLLSGEGQGVNELRKWRYNFVTNYQFKEDGPLGAFNIGGAVRWQDKSAIGYYPKFNEEAGSWVTDVNNPIYGPEETNYDAWIGYERKLNNKYDYSVQLNIHDMFADDDMIPIMANPDGTIAQVRIPAKTTWTITNSIKF</sequence>
<evidence type="ECO:0000256" key="4">
    <source>
        <dbReference type="ARBA" id="ARBA00022496"/>
    </source>
</evidence>